<evidence type="ECO:0000256" key="2">
    <source>
        <dbReference type="SAM" id="Phobius"/>
    </source>
</evidence>
<protein>
    <submittedName>
        <fullName evidence="3">Uncharacterized protein</fullName>
    </submittedName>
</protein>
<feature type="region of interest" description="Disordered" evidence="1">
    <location>
        <begin position="52"/>
        <end position="82"/>
    </location>
</feature>
<dbReference type="Proteomes" id="UP000694620">
    <property type="component" value="Chromosome 18"/>
</dbReference>
<evidence type="ECO:0000313" key="3">
    <source>
        <dbReference type="Ensembl" id="ENSECRP00000027147.1"/>
    </source>
</evidence>
<proteinExistence type="predicted"/>
<keyword evidence="4" id="KW-1185">Reference proteome</keyword>
<name>A0A8C4T4X0_ERPCA</name>
<reference evidence="3" key="2">
    <citation type="submission" date="2025-08" db="UniProtKB">
        <authorList>
            <consortium name="Ensembl"/>
        </authorList>
    </citation>
    <scope>IDENTIFICATION</scope>
</reference>
<dbReference type="Ensembl" id="ENSECRT00000027720.1">
    <property type="protein sequence ID" value="ENSECRP00000027147.1"/>
    <property type="gene ID" value="ENSECRG00000018374.1"/>
</dbReference>
<feature type="transmembrane region" description="Helical" evidence="2">
    <location>
        <begin position="29"/>
        <end position="46"/>
    </location>
</feature>
<reference evidence="3" key="1">
    <citation type="submission" date="2021-06" db="EMBL/GenBank/DDBJ databases">
        <authorList>
            <consortium name="Wellcome Sanger Institute Data Sharing"/>
        </authorList>
    </citation>
    <scope>NUCLEOTIDE SEQUENCE [LARGE SCALE GENOMIC DNA]</scope>
</reference>
<dbReference type="AlphaFoldDB" id="A0A8C4T4X0"/>
<keyword evidence="2" id="KW-0812">Transmembrane</keyword>
<sequence>VLTASNETAPSQLAAQLCPSKLLPLDDPSVIGGCLVLFLIIFFKVREKRRLEGTHRPRDEEREGTQKQPPSNLKLPPEECVI</sequence>
<organism evidence="3 4">
    <name type="scientific">Erpetoichthys calabaricus</name>
    <name type="common">Rope fish</name>
    <name type="synonym">Calamoichthys calabaricus</name>
    <dbReference type="NCBI Taxonomy" id="27687"/>
    <lineage>
        <taxon>Eukaryota</taxon>
        <taxon>Metazoa</taxon>
        <taxon>Chordata</taxon>
        <taxon>Craniata</taxon>
        <taxon>Vertebrata</taxon>
        <taxon>Euteleostomi</taxon>
        <taxon>Actinopterygii</taxon>
        <taxon>Polypteriformes</taxon>
        <taxon>Polypteridae</taxon>
        <taxon>Erpetoichthys</taxon>
    </lineage>
</organism>
<evidence type="ECO:0000313" key="4">
    <source>
        <dbReference type="Proteomes" id="UP000694620"/>
    </source>
</evidence>
<evidence type="ECO:0000256" key="1">
    <source>
        <dbReference type="SAM" id="MobiDB-lite"/>
    </source>
</evidence>
<keyword evidence="2" id="KW-1133">Transmembrane helix</keyword>
<reference evidence="3" key="3">
    <citation type="submission" date="2025-09" db="UniProtKB">
        <authorList>
            <consortium name="Ensembl"/>
        </authorList>
    </citation>
    <scope>IDENTIFICATION</scope>
</reference>
<keyword evidence="2" id="KW-0472">Membrane</keyword>
<feature type="compositionally biased region" description="Basic and acidic residues" evidence="1">
    <location>
        <begin position="52"/>
        <end position="65"/>
    </location>
</feature>
<dbReference type="GeneTree" id="ENSGT01060000252048"/>
<accession>A0A8C4T4X0</accession>